<evidence type="ECO:0000313" key="2">
    <source>
        <dbReference type="Proteomes" id="UP000053732"/>
    </source>
</evidence>
<evidence type="ECO:0000313" key="1">
    <source>
        <dbReference type="EMBL" id="CRL20743.1"/>
    </source>
</evidence>
<dbReference type="Proteomes" id="UP000053732">
    <property type="component" value="Unassembled WGS sequence"/>
</dbReference>
<reference evidence="1 2" key="1">
    <citation type="journal article" date="2014" name="Nat. Commun.">
        <title>Multiple recent horizontal transfers of a large genomic region in cheese making fungi.</title>
        <authorList>
            <person name="Cheeseman K."/>
            <person name="Ropars J."/>
            <person name="Renault P."/>
            <person name="Dupont J."/>
            <person name="Gouzy J."/>
            <person name="Branca A."/>
            <person name="Abraham A.L."/>
            <person name="Ceppi M."/>
            <person name="Conseiller E."/>
            <person name="Debuchy R."/>
            <person name="Malagnac F."/>
            <person name="Goarin A."/>
            <person name="Silar P."/>
            <person name="Lacoste S."/>
            <person name="Sallet E."/>
            <person name="Bensimon A."/>
            <person name="Giraud T."/>
            <person name="Brygoo Y."/>
        </authorList>
    </citation>
    <scope>NUCLEOTIDE SEQUENCE [LARGE SCALE GENOMIC DNA]</scope>
    <source>
        <strain evidence="2">FM 013</strain>
    </source>
</reference>
<dbReference type="EMBL" id="HG793137">
    <property type="protein sequence ID" value="CRL20743.1"/>
    <property type="molecule type" value="Genomic_DNA"/>
</dbReference>
<organism evidence="1 2">
    <name type="scientific">Penicillium camemberti (strain FM 013)</name>
    <dbReference type="NCBI Taxonomy" id="1429867"/>
    <lineage>
        <taxon>Eukaryota</taxon>
        <taxon>Fungi</taxon>
        <taxon>Dikarya</taxon>
        <taxon>Ascomycota</taxon>
        <taxon>Pezizomycotina</taxon>
        <taxon>Eurotiomycetes</taxon>
        <taxon>Eurotiomycetidae</taxon>
        <taxon>Eurotiales</taxon>
        <taxon>Aspergillaceae</taxon>
        <taxon>Penicillium</taxon>
    </lineage>
</organism>
<proteinExistence type="predicted"/>
<name>A0A0G4P3B1_PENC3</name>
<dbReference type="AlphaFoldDB" id="A0A0G4P3B1"/>
<sequence length="73" mass="7994">MIARLPKSFLDYGVYALPHTVYNSTPSSAYLVRSELGQVSEDFLPISDRGPSLTTLLQSAVRQAIPAFGLPRI</sequence>
<accession>A0A0G4P3B1</accession>
<protein>
    <submittedName>
        <fullName evidence="1">Str. FM013</fullName>
    </submittedName>
</protein>
<gene>
    <name evidence="1" type="ORF">PCAMFM013_S004g000684</name>
</gene>
<keyword evidence="2" id="KW-1185">Reference proteome</keyword>